<dbReference type="PANTHER" id="PTHR13271:SF151">
    <property type="entry name" value="SET DOMAIN-CONTAINING PROTEIN 4"/>
    <property type="match status" value="1"/>
</dbReference>
<dbReference type="Proteomes" id="UP000193560">
    <property type="component" value="Unassembled WGS sequence"/>
</dbReference>
<dbReference type="PANTHER" id="PTHR13271">
    <property type="entry name" value="UNCHARACTERIZED PUTATIVE METHYLTRANSFERASE"/>
    <property type="match status" value="1"/>
</dbReference>
<dbReference type="InterPro" id="IPR015353">
    <property type="entry name" value="Rubisco_LSMT_subst-bd"/>
</dbReference>
<accession>A0A1X2I2U0</accession>
<dbReference type="OrthoDB" id="341421at2759"/>
<dbReference type="Pfam" id="PF00856">
    <property type="entry name" value="SET"/>
    <property type="match status" value="1"/>
</dbReference>
<reference evidence="2 3" key="1">
    <citation type="submission" date="2016-07" db="EMBL/GenBank/DDBJ databases">
        <title>Pervasive Adenine N6-methylation of Active Genes in Fungi.</title>
        <authorList>
            <consortium name="DOE Joint Genome Institute"/>
            <person name="Mondo S.J."/>
            <person name="Dannebaum R.O."/>
            <person name="Kuo R.C."/>
            <person name="Labutti K."/>
            <person name="Haridas S."/>
            <person name="Kuo A."/>
            <person name="Salamov A."/>
            <person name="Ahrendt S.R."/>
            <person name="Lipzen A."/>
            <person name="Sullivan W."/>
            <person name="Andreopoulos W.B."/>
            <person name="Clum A."/>
            <person name="Lindquist E."/>
            <person name="Daum C."/>
            <person name="Ramamoorthy G.K."/>
            <person name="Gryganskyi A."/>
            <person name="Culley D."/>
            <person name="Magnuson J.K."/>
            <person name="James T.Y."/>
            <person name="O'Malley M.A."/>
            <person name="Stajich J.E."/>
            <person name="Spatafora J.W."/>
            <person name="Visel A."/>
            <person name="Grigoriev I.V."/>
        </authorList>
    </citation>
    <scope>NUCLEOTIDE SEQUENCE [LARGE SCALE GENOMIC DNA]</scope>
    <source>
        <strain evidence="2 3">NRRL 1336</strain>
    </source>
</reference>
<dbReference type="GO" id="GO:0016279">
    <property type="term" value="F:protein-lysine N-methyltransferase activity"/>
    <property type="evidence" value="ECO:0007669"/>
    <property type="project" value="InterPro"/>
</dbReference>
<gene>
    <name evidence="2" type="ORF">BCR42DRAFT_335893</name>
</gene>
<feature type="domain" description="SET" evidence="1">
    <location>
        <begin position="1"/>
        <end position="200"/>
    </location>
</feature>
<dbReference type="InterPro" id="IPR044429">
    <property type="entry name" value="SETD4_SET"/>
</dbReference>
<keyword evidence="3" id="KW-1185">Reference proteome</keyword>
<dbReference type="Gene3D" id="3.90.1410.10">
    <property type="entry name" value="set domain protein methyltransferase, domain 1"/>
    <property type="match status" value="1"/>
</dbReference>
<protein>
    <recommendedName>
        <fullName evidence="1">SET domain-containing protein</fullName>
    </recommendedName>
</protein>
<dbReference type="SUPFAM" id="SSF82199">
    <property type="entry name" value="SET domain"/>
    <property type="match status" value="1"/>
</dbReference>
<dbReference type="EMBL" id="MCGE01000032">
    <property type="protein sequence ID" value="ORZ08191.1"/>
    <property type="molecule type" value="Genomic_DNA"/>
</dbReference>
<evidence type="ECO:0000313" key="3">
    <source>
        <dbReference type="Proteomes" id="UP000193560"/>
    </source>
</evidence>
<proteinExistence type="predicted"/>
<dbReference type="Pfam" id="PF09273">
    <property type="entry name" value="Rubis-subs-bind"/>
    <property type="match status" value="1"/>
</dbReference>
<dbReference type="STRING" id="90262.A0A1X2I2U0"/>
<dbReference type="InterPro" id="IPR046341">
    <property type="entry name" value="SET_dom_sf"/>
</dbReference>
<organism evidence="2 3">
    <name type="scientific">Absidia repens</name>
    <dbReference type="NCBI Taxonomy" id="90262"/>
    <lineage>
        <taxon>Eukaryota</taxon>
        <taxon>Fungi</taxon>
        <taxon>Fungi incertae sedis</taxon>
        <taxon>Mucoromycota</taxon>
        <taxon>Mucoromycotina</taxon>
        <taxon>Mucoromycetes</taxon>
        <taxon>Mucorales</taxon>
        <taxon>Cunninghamellaceae</taxon>
        <taxon>Absidia</taxon>
    </lineage>
</organism>
<dbReference type="InterPro" id="IPR001214">
    <property type="entry name" value="SET_dom"/>
</dbReference>
<evidence type="ECO:0000259" key="1">
    <source>
        <dbReference type="PROSITE" id="PS50280"/>
    </source>
</evidence>
<comment type="caution">
    <text evidence="2">The sequence shown here is derived from an EMBL/GenBank/DDBJ whole genome shotgun (WGS) entry which is preliminary data.</text>
</comment>
<dbReference type="InterPro" id="IPR050600">
    <property type="entry name" value="SETD3_SETD6_MTase"/>
</dbReference>
<dbReference type="CDD" id="cd19177">
    <property type="entry name" value="SET_SETD4"/>
    <property type="match status" value="1"/>
</dbReference>
<dbReference type="PROSITE" id="PS50280">
    <property type="entry name" value="SET"/>
    <property type="match status" value="1"/>
</dbReference>
<sequence>MMATSDIAAGEVIVRVPKSFLISNDLLYKVYGPHPLSTHQLLALHLVLLLAQADGGGVWKPYLDLLPSHFNTLPVTFPPTLFDQLPDALAAEVDLQRQKIKSDYLAVVRFLKTKQHPMASSLEFKQYQWAWLCVNTRCIHVTTSDNTAKGGNIAMAPLLDFLNHTSEAKISSGFNPQTQSFEIKTLTPYRKGEQVFINYGPHDNQAIFKEYGFVLPENEFNFVTLDKEVWALMKDTDTDRSISIKRRILEKAGDYTIKKQDISFRLICALRLLALKGATDPSNSTFVRSQMEWHDVIMGLAEQIDDSNERMVYHMLKSICTRAYIQAEEKRNRLDALADSATTIHHPFALLFLRQISRESCDILKETISDIDTKLDTM</sequence>
<evidence type="ECO:0000313" key="2">
    <source>
        <dbReference type="EMBL" id="ORZ08191.1"/>
    </source>
</evidence>
<dbReference type="AlphaFoldDB" id="A0A1X2I2U0"/>
<name>A0A1X2I2U0_9FUNG</name>